<name>A0AAN7KQJ0_9MYRT</name>
<evidence type="ECO:0000256" key="2">
    <source>
        <dbReference type="ARBA" id="ARBA00022737"/>
    </source>
</evidence>
<feature type="domain" description="C3H1-type" evidence="7">
    <location>
        <begin position="308"/>
        <end position="336"/>
    </location>
</feature>
<dbReference type="SUPFAM" id="SSF90229">
    <property type="entry name" value="CCCH zinc finger"/>
    <property type="match status" value="5"/>
</dbReference>
<dbReference type="Proteomes" id="UP001345219">
    <property type="component" value="Chromosome 24"/>
</dbReference>
<feature type="zinc finger region" description="C3H1-type" evidence="6">
    <location>
        <begin position="228"/>
        <end position="256"/>
    </location>
</feature>
<dbReference type="FunFam" id="2.30.30.1190:FF:000004">
    <property type="entry name" value="Zinc finger CCCH domain-containing protein 37"/>
    <property type="match status" value="1"/>
</dbReference>
<evidence type="ECO:0000256" key="6">
    <source>
        <dbReference type="PROSITE-ProRule" id="PRU00723"/>
    </source>
</evidence>
<keyword evidence="5" id="KW-0238">DNA-binding</keyword>
<dbReference type="InterPro" id="IPR036855">
    <property type="entry name" value="Znf_CCCH_sf"/>
</dbReference>
<keyword evidence="9" id="KW-1185">Reference proteome</keyword>
<dbReference type="Pfam" id="PF00642">
    <property type="entry name" value="zf-CCCH"/>
    <property type="match status" value="6"/>
</dbReference>
<accession>A0AAN7KQJ0</accession>
<evidence type="ECO:0000259" key="7">
    <source>
        <dbReference type="PROSITE" id="PS50103"/>
    </source>
</evidence>
<dbReference type="Gene3D" id="4.10.1000.10">
    <property type="entry name" value="Zinc finger, CCCH-type"/>
    <property type="match status" value="2"/>
</dbReference>
<feature type="zinc finger region" description="C3H1-type" evidence="6">
    <location>
        <begin position="129"/>
        <end position="157"/>
    </location>
</feature>
<keyword evidence="3 6" id="KW-0863">Zinc-finger</keyword>
<evidence type="ECO:0000313" key="8">
    <source>
        <dbReference type="EMBL" id="KAK4771476.1"/>
    </source>
</evidence>
<dbReference type="InterPro" id="IPR000571">
    <property type="entry name" value="Znf_CCCH"/>
</dbReference>
<dbReference type="GO" id="GO:0008270">
    <property type="term" value="F:zinc ion binding"/>
    <property type="evidence" value="ECO:0007669"/>
    <property type="project" value="UniProtKB-KW"/>
</dbReference>
<keyword evidence="1 6" id="KW-0479">Metal-binding</keyword>
<dbReference type="GO" id="GO:0003677">
    <property type="term" value="F:DNA binding"/>
    <property type="evidence" value="ECO:0007669"/>
    <property type="project" value="UniProtKB-KW"/>
</dbReference>
<evidence type="ECO:0000256" key="1">
    <source>
        <dbReference type="ARBA" id="ARBA00022723"/>
    </source>
</evidence>
<feature type="zinc finger region" description="C3H1-type" evidence="6">
    <location>
        <begin position="181"/>
        <end position="209"/>
    </location>
</feature>
<reference evidence="8 9" key="1">
    <citation type="journal article" date="2023" name="Hortic Res">
        <title>Pangenome of water caltrop reveals structural variations and asymmetric subgenome divergence after allopolyploidization.</title>
        <authorList>
            <person name="Zhang X."/>
            <person name="Chen Y."/>
            <person name="Wang L."/>
            <person name="Yuan Y."/>
            <person name="Fang M."/>
            <person name="Shi L."/>
            <person name="Lu R."/>
            <person name="Comes H.P."/>
            <person name="Ma Y."/>
            <person name="Chen Y."/>
            <person name="Huang G."/>
            <person name="Zhou Y."/>
            <person name="Zheng Z."/>
            <person name="Qiu Y."/>
        </authorList>
    </citation>
    <scope>NUCLEOTIDE SEQUENCE [LARGE SCALE GENOMIC DNA]</scope>
    <source>
        <tissue evidence="8">Roots</tissue>
    </source>
</reference>
<feature type="domain" description="C3H1-type" evidence="7">
    <location>
        <begin position="129"/>
        <end position="157"/>
    </location>
</feature>
<dbReference type="FunFam" id="4.10.1000.10:FF:000033">
    <property type="entry name" value="zinc finger CCCH domain-containing protein 37"/>
    <property type="match status" value="1"/>
</dbReference>
<dbReference type="PANTHER" id="PTHR12506:SF82">
    <property type="entry name" value="ZINC FINGER CCCH DOMAIN-CONTAINING PROTEIN 64-RELATED"/>
    <property type="match status" value="1"/>
</dbReference>
<dbReference type="EMBL" id="JAXIOK010000005">
    <property type="protein sequence ID" value="KAK4771476.1"/>
    <property type="molecule type" value="Genomic_DNA"/>
</dbReference>
<feature type="zinc finger region" description="C3H1-type" evidence="6">
    <location>
        <begin position="373"/>
        <end position="401"/>
    </location>
</feature>
<feature type="zinc finger region" description="C3H1-type" evidence="6">
    <location>
        <begin position="308"/>
        <end position="336"/>
    </location>
</feature>
<dbReference type="AlphaFoldDB" id="A0AAN7KQJ0"/>
<evidence type="ECO:0000256" key="5">
    <source>
        <dbReference type="ARBA" id="ARBA00023125"/>
    </source>
</evidence>
<gene>
    <name evidence="8" type="ORF">SAY87_032008</name>
</gene>
<keyword evidence="2" id="KW-0677">Repeat</keyword>
<organism evidence="8 9">
    <name type="scientific">Trapa incisa</name>
    <dbReference type="NCBI Taxonomy" id="236973"/>
    <lineage>
        <taxon>Eukaryota</taxon>
        <taxon>Viridiplantae</taxon>
        <taxon>Streptophyta</taxon>
        <taxon>Embryophyta</taxon>
        <taxon>Tracheophyta</taxon>
        <taxon>Spermatophyta</taxon>
        <taxon>Magnoliopsida</taxon>
        <taxon>eudicotyledons</taxon>
        <taxon>Gunneridae</taxon>
        <taxon>Pentapetalae</taxon>
        <taxon>rosids</taxon>
        <taxon>malvids</taxon>
        <taxon>Myrtales</taxon>
        <taxon>Lythraceae</taxon>
        <taxon>Trapa</taxon>
    </lineage>
</organism>
<comment type="caution">
    <text evidence="8">The sequence shown here is derived from an EMBL/GenBank/DDBJ whole genome shotgun (WGS) entry which is preliminary data.</text>
</comment>
<protein>
    <recommendedName>
        <fullName evidence="7">C3H1-type domain-containing protein</fullName>
    </recommendedName>
</protein>
<dbReference type="PROSITE" id="PS50103">
    <property type="entry name" value="ZF_C3H1"/>
    <property type="match status" value="6"/>
</dbReference>
<sequence length="476" mass="52069">MANYLYGYKPGYRVAPSITGGSSSPESASSSLFKSKTAALASSIYQLSSRDPRGVGRSASAAYSWDTTSDSDPLLSLSSLKRSSQALYHPSIYGAQSTIGQSEALYTSNSLSKRPRAESASNLPIYPQRPGEKDCAHYMLTRTCKFGYSCRFDHPIWVPEGGIPDWKEVPLPYTPESFPERPGEPDCPYFMKTQRCSFGLRCRFNHPKDKSSTLGASESSTGSPLPERPLEPPCAFYMKTGNCKFGTTCKFHHPKDFKVPQTLQDNADEELKYSLNGMRGLNGNGKNVQPPVTFSPALLHNSKGLPIRPGEVDCPFYLKTGSCKYGSTCCYNHPDWNAINPVAVAANMSVVPAASIYQVVDALSGLTTIYPQRPGQMECDYYMKTGECKFGERCKFHHPLDRTAQSHKVANGNQEVKLTLAGLPRREGVTNCPYYMKTGTCKYGATCKFDHPPPGEVIANAVAASQQGTSSFTALD</sequence>
<feature type="domain" description="C3H1-type" evidence="7">
    <location>
        <begin position="426"/>
        <end position="454"/>
    </location>
</feature>
<evidence type="ECO:0000313" key="9">
    <source>
        <dbReference type="Proteomes" id="UP001345219"/>
    </source>
</evidence>
<evidence type="ECO:0000256" key="4">
    <source>
        <dbReference type="ARBA" id="ARBA00022833"/>
    </source>
</evidence>
<dbReference type="PANTHER" id="PTHR12506">
    <property type="entry name" value="PROTEIN PHOSPHATASE RELATED"/>
    <property type="match status" value="1"/>
</dbReference>
<evidence type="ECO:0000256" key="3">
    <source>
        <dbReference type="ARBA" id="ARBA00022771"/>
    </source>
</evidence>
<feature type="domain" description="C3H1-type" evidence="7">
    <location>
        <begin position="228"/>
        <end position="256"/>
    </location>
</feature>
<feature type="domain" description="C3H1-type" evidence="7">
    <location>
        <begin position="181"/>
        <end position="209"/>
    </location>
</feature>
<feature type="zinc finger region" description="C3H1-type" evidence="6">
    <location>
        <begin position="426"/>
        <end position="454"/>
    </location>
</feature>
<dbReference type="SMART" id="SM00356">
    <property type="entry name" value="ZnF_C3H1"/>
    <property type="match status" value="6"/>
</dbReference>
<dbReference type="InterPro" id="IPR050974">
    <property type="entry name" value="Plant_ZF_CCCH"/>
</dbReference>
<dbReference type="Gene3D" id="2.30.30.1190">
    <property type="match status" value="2"/>
</dbReference>
<feature type="domain" description="C3H1-type" evidence="7">
    <location>
        <begin position="373"/>
        <end position="401"/>
    </location>
</feature>
<proteinExistence type="predicted"/>
<dbReference type="GO" id="GO:0003729">
    <property type="term" value="F:mRNA binding"/>
    <property type="evidence" value="ECO:0007669"/>
    <property type="project" value="TreeGrafter"/>
</dbReference>
<keyword evidence="4 6" id="KW-0862">Zinc</keyword>